<dbReference type="InterPro" id="IPR017850">
    <property type="entry name" value="Alkaline_phosphatase_core_sf"/>
</dbReference>
<evidence type="ECO:0000313" key="2">
    <source>
        <dbReference type="Proteomes" id="UP000006057"/>
    </source>
</evidence>
<sequence>MNPPRVDPGLPHLADVAPSVLAAMGVAGFPARIPLPYDVGGACVLLIDGLGAALLDTYAADAPVLAGLRGQTLQVGFPSTTAAGLAAVGTGCRSGEHGLVGMTFRVPDLGVINALRWRPHPWGEDLRDRLPPETVQPRPTIFERAASAGVAVSVVSGAQFAGSGLTRAVLRGGRYLGVHAIGDLAATISASIGDGGFCYGYHADLDLVGHLHGTGSKAWRLQLRQVDKLVESIVETLPRGGLLAVVADHGMVALEESAVVDADGTEALHDGVEALGGEVRARHVYTRQGARDDVLAAWRGVLGERAWVITGDEAIAAGWFGERVAESVRYRIGDVVVAARGGAGVLRRSAEPVESSLVGQHGSITDAELLVPLLLAARR</sequence>
<accession>I4BK43</accession>
<dbReference type="eggNOG" id="COG1524">
    <property type="taxonomic scope" value="Bacteria"/>
</dbReference>
<dbReference type="Gene3D" id="3.40.720.10">
    <property type="entry name" value="Alkaline Phosphatase, subunit A"/>
    <property type="match status" value="1"/>
</dbReference>
<name>I4BK43_MYCCN</name>
<reference evidence="1 2" key="1">
    <citation type="submission" date="2012-06" db="EMBL/GenBank/DDBJ databases">
        <title>Complete sequence of chromosome of Mycobacterium chubuense NBB4.</title>
        <authorList>
            <consortium name="US DOE Joint Genome Institute"/>
            <person name="Lucas S."/>
            <person name="Han J."/>
            <person name="Lapidus A."/>
            <person name="Cheng J.-F."/>
            <person name="Goodwin L."/>
            <person name="Pitluck S."/>
            <person name="Peters L."/>
            <person name="Mikhailova N."/>
            <person name="Teshima H."/>
            <person name="Detter J.C."/>
            <person name="Han C."/>
            <person name="Tapia R."/>
            <person name="Land M."/>
            <person name="Hauser L."/>
            <person name="Kyrpides N."/>
            <person name="Ivanova N."/>
            <person name="Pagani I."/>
            <person name="Mattes T."/>
            <person name="Holmes A."/>
            <person name="Rutledge P."/>
            <person name="Paulsen I."/>
            <person name="Coleman N."/>
            <person name="Woyke T."/>
        </authorList>
    </citation>
    <scope>NUCLEOTIDE SEQUENCE [LARGE SCALE GENOMIC DNA]</scope>
    <source>
        <strain evidence="1 2">NBB4</strain>
    </source>
</reference>
<gene>
    <name evidence="1" type="ordered locus">Mycch_2890</name>
</gene>
<dbReference type="HOGENOM" id="CLU_039939_0_0_11"/>
<dbReference type="PATRIC" id="fig|710421.3.peg.2879"/>
<dbReference type="STRING" id="710421.Mycch_2890"/>
<dbReference type="EMBL" id="CP003053">
    <property type="protein sequence ID" value="AFM17650.1"/>
    <property type="molecule type" value="Genomic_DNA"/>
</dbReference>
<keyword evidence="2" id="KW-1185">Reference proteome</keyword>
<organism evidence="1 2">
    <name type="scientific">Mycolicibacterium chubuense (strain NBB4)</name>
    <name type="common">Mycobacterium chubuense</name>
    <dbReference type="NCBI Taxonomy" id="710421"/>
    <lineage>
        <taxon>Bacteria</taxon>
        <taxon>Bacillati</taxon>
        <taxon>Actinomycetota</taxon>
        <taxon>Actinomycetes</taxon>
        <taxon>Mycobacteriales</taxon>
        <taxon>Mycobacteriaceae</taxon>
        <taxon>Mycolicibacterium</taxon>
    </lineage>
</organism>
<dbReference type="SUPFAM" id="SSF53649">
    <property type="entry name" value="Alkaline phosphatase-like"/>
    <property type="match status" value="1"/>
</dbReference>
<dbReference type="OrthoDB" id="9779267at2"/>
<dbReference type="KEGG" id="mcb:Mycch_2890"/>
<protein>
    <submittedName>
        <fullName evidence="1">Putative AP superfamily protein</fullName>
    </submittedName>
</protein>
<dbReference type="InterPro" id="IPR002591">
    <property type="entry name" value="Phosphodiest/P_Trfase"/>
</dbReference>
<evidence type="ECO:0000313" key="1">
    <source>
        <dbReference type="EMBL" id="AFM17650.1"/>
    </source>
</evidence>
<dbReference type="Proteomes" id="UP000006057">
    <property type="component" value="Chromosome"/>
</dbReference>
<dbReference type="RefSeq" id="WP_014816127.1">
    <property type="nucleotide sequence ID" value="NC_018027.1"/>
</dbReference>
<proteinExistence type="predicted"/>
<dbReference type="Pfam" id="PF01663">
    <property type="entry name" value="Phosphodiest"/>
    <property type="match status" value="1"/>
</dbReference>
<dbReference type="AlphaFoldDB" id="I4BK43"/>